<protein>
    <recommendedName>
        <fullName evidence="4">NAD(P)-binding domain-containing protein</fullName>
    </recommendedName>
</protein>
<dbReference type="OrthoDB" id="419598at2759"/>
<keyword evidence="2" id="KW-0521">NADP</keyword>
<proteinExistence type="inferred from homology"/>
<evidence type="ECO:0000256" key="3">
    <source>
        <dbReference type="ARBA" id="ARBA00023002"/>
    </source>
</evidence>
<evidence type="ECO:0000256" key="1">
    <source>
        <dbReference type="ARBA" id="ARBA00005725"/>
    </source>
</evidence>
<comment type="caution">
    <text evidence="5">The sequence shown here is derived from an EMBL/GenBank/DDBJ whole genome shotgun (WGS) entry which is preliminary data.</text>
</comment>
<dbReference type="Proteomes" id="UP000676310">
    <property type="component" value="Unassembled WGS sequence"/>
</dbReference>
<dbReference type="EMBL" id="CAJRGZ010000015">
    <property type="protein sequence ID" value="CAG5140255.1"/>
    <property type="molecule type" value="Genomic_DNA"/>
</dbReference>
<keyword evidence="3" id="KW-0560">Oxidoreductase</keyword>
<dbReference type="InterPro" id="IPR016040">
    <property type="entry name" value="NAD(P)-bd_dom"/>
</dbReference>
<dbReference type="InterPro" id="IPR051609">
    <property type="entry name" value="NmrA/Isoflavone_reductase-like"/>
</dbReference>
<evidence type="ECO:0000259" key="4">
    <source>
        <dbReference type="Pfam" id="PF13460"/>
    </source>
</evidence>
<keyword evidence="6" id="KW-1185">Reference proteome</keyword>
<accession>A0A8J2N0G9</accession>
<evidence type="ECO:0000313" key="6">
    <source>
        <dbReference type="Proteomes" id="UP000676310"/>
    </source>
</evidence>
<gene>
    <name evidence="5" type="ORF">ALTATR162_LOCUS670</name>
</gene>
<name>A0A8J2N0G9_9PLEO</name>
<dbReference type="RefSeq" id="XP_043164199.1">
    <property type="nucleotide sequence ID" value="XM_043308264.1"/>
</dbReference>
<dbReference type="GeneID" id="67018618"/>
<feature type="domain" description="NAD(P)-binding" evidence="4">
    <location>
        <begin position="18"/>
        <end position="117"/>
    </location>
</feature>
<evidence type="ECO:0000313" key="5">
    <source>
        <dbReference type="EMBL" id="CAG5140255.1"/>
    </source>
</evidence>
<dbReference type="PANTHER" id="PTHR47706">
    <property type="entry name" value="NMRA-LIKE FAMILY PROTEIN"/>
    <property type="match status" value="1"/>
</dbReference>
<dbReference type="Gene3D" id="3.40.50.720">
    <property type="entry name" value="NAD(P)-binding Rossmann-like Domain"/>
    <property type="match status" value="1"/>
</dbReference>
<dbReference type="InterPro" id="IPR036291">
    <property type="entry name" value="NAD(P)-bd_dom_sf"/>
</dbReference>
<sequence length="335" mass="37698">MSSSNQQPDYIRKVALIGGSGQVGSYILTHLLGTSKHQVTVLTRQSSDASFTTNDNLTVVKVDYDDDSALTEALRNHNFLIITLSARVRDSLHPRIVAAAAKAGIRWIMPNYFGYGLNDRKLGKQDELADFMRFIEDVEKTPGVDYIALVCGFWYEFSLAMGERWLGFRIRERSLTMYDDGNKKISMSTWDACGKAVAGLLSLPVQADGEESAVSLETWRNEGLYISSFLLSQRDILESLHRVLGTTDQDWKITYEPIEKRLEDGKKEFKEGKMLGFAKALYAEVFAREWSDYETGRELDNGKVGLEKEDLDEATRRAVEMAMGPMGEIEGKLSK</sequence>
<evidence type="ECO:0000256" key="2">
    <source>
        <dbReference type="ARBA" id="ARBA00022857"/>
    </source>
</evidence>
<reference evidence="5" key="1">
    <citation type="submission" date="2021-05" db="EMBL/GenBank/DDBJ databases">
        <authorList>
            <person name="Stam R."/>
        </authorList>
    </citation>
    <scope>NUCLEOTIDE SEQUENCE</scope>
    <source>
        <strain evidence="5">CS162</strain>
    </source>
</reference>
<comment type="similarity">
    <text evidence="1">Belongs to the NmrA-type oxidoreductase family. Isoflavone reductase subfamily.</text>
</comment>
<dbReference type="AlphaFoldDB" id="A0A8J2N0G9"/>
<dbReference type="Pfam" id="PF13460">
    <property type="entry name" value="NAD_binding_10"/>
    <property type="match status" value="1"/>
</dbReference>
<organism evidence="5 6">
    <name type="scientific">Alternaria atra</name>
    <dbReference type="NCBI Taxonomy" id="119953"/>
    <lineage>
        <taxon>Eukaryota</taxon>
        <taxon>Fungi</taxon>
        <taxon>Dikarya</taxon>
        <taxon>Ascomycota</taxon>
        <taxon>Pezizomycotina</taxon>
        <taxon>Dothideomycetes</taxon>
        <taxon>Pleosporomycetidae</taxon>
        <taxon>Pleosporales</taxon>
        <taxon>Pleosporineae</taxon>
        <taxon>Pleosporaceae</taxon>
        <taxon>Alternaria</taxon>
        <taxon>Alternaria sect. Ulocladioides</taxon>
    </lineage>
</organism>
<dbReference type="PANTHER" id="PTHR47706:SF7">
    <property type="entry name" value="CIPA-LIKE, PUTATIVE (AFU_ORTHOLOGUE AFUA_1G01630)-RELATED"/>
    <property type="match status" value="1"/>
</dbReference>
<dbReference type="GO" id="GO:0016491">
    <property type="term" value="F:oxidoreductase activity"/>
    <property type="evidence" value="ECO:0007669"/>
    <property type="project" value="UniProtKB-KW"/>
</dbReference>
<dbReference type="SUPFAM" id="SSF51735">
    <property type="entry name" value="NAD(P)-binding Rossmann-fold domains"/>
    <property type="match status" value="1"/>
</dbReference>